<evidence type="ECO:0000256" key="1">
    <source>
        <dbReference type="ARBA" id="ARBA00004141"/>
    </source>
</evidence>
<keyword evidence="4" id="KW-0677">Repeat</keyword>
<dbReference type="Gramene" id="PNW81812">
    <property type="protein sequence ID" value="PNW81812"/>
    <property type="gene ID" value="CHLRE_06g261300v5"/>
</dbReference>
<evidence type="ECO:0000256" key="8">
    <source>
        <dbReference type="SAM" id="MobiDB-lite"/>
    </source>
</evidence>
<dbReference type="EMBL" id="CM008967">
    <property type="protein sequence ID" value="PNW81812.1"/>
    <property type="molecule type" value="Genomic_DNA"/>
</dbReference>
<feature type="region of interest" description="Disordered" evidence="8">
    <location>
        <begin position="360"/>
        <end position="399"/>
    </location>
</feature>
<accession>A0A2K3DMR4</accession>
<dbReference type="KEGG" id="cre:CHLRE_06g261300v5"/>
<comment type="subcellular location">
    <subcellularLocation>
        <location evidence="1">Membrane</location>
        <topology evidence="1">Multi-pass membrane protein</topology>
    </subcellularLocation>
</comment>
<dbReference type="OrthoDB" id="271506at2759"/>
<dbReference type="GO" id="GO:0016020">
    <property type="term" value="C:membrane"/>
    <property type="evidence" value="ECO:0007669"/>
    <property type="project" value="UniProtKB-SubCell"/>
</dbReference>
<gene>
    <name evidence="10" type="ORF">CHLRE_06g261300v5</name>
</gene>
<keyword evidence="2" id="KW-0813">Transport</keyword>
<dbReference type="InterPro" id="IPR006603">
    <property type="entry name" value="PQ-loop_rpt"/>
</dbReference>
<proteinExistence type="inferred from homology"/>
<reference evidence="10 11" key="1">
    <citation type="journal article" date="2007" name="Science">
        <title>The Chlamydomonas genome reveals the evolution of key animal and plant functions.</title>
        <authorList>
            <person name="Merchant S.S."/>
            <person name="Prochnik S.E."/>
            <person name="Vallon O."/>
            <person name="Harris E.H."/>
            <person name="Karpowicz S.J."/>
            <person name="Witman G.B."/>
            <person name="Terry A."/>
            <person name="Salamov A."/>
            <person name="Fritz-Laylin L.K."/>
            <person name="Marechal-Drouard L."/>
            <person name="Marshall W.F."/>
            <person name="Qu L.H."/>
            <person name="Nelson D.R."/>
            <person name="Sanderfoot A.A."/>
            <person name="Spalding M.H."/>
            <person name="Kapitonov V.V."/>
            <person name="Ren Q."/>
            <person name="Ferris P."/>
            <person name="Lindquist E."/>
            <person name="Shapiro H."/>
            <person name="Lucas S.M."/>
            <person name="Grimwood J."/>
            <person name="Schmutz J."/>
            <person name="Cardol P."/>
            <person name="Cerutti H."/>
            <person name="Chanfreau G."/>
            <person name="Chen C.L."/>
            <person name="Cognat V."/>
            <person name="Croft M.T."/>
            <person name="Dent R."/>
            <person name="Dutcher S."/>
            <person name="Fernandez E."/>
            <person name="Fukuzawa H."/>
            <person name="Gonzalez-Ballester D."/>
            <person name="Gonzalez-Halphen D."/>
            <person name="Hallmann A."/>
            <person name="Hanikenne M."/>
            <person name="Hippler M."/>
            <person name="Inwood W."/>
            <person name="Jabbari K."/>
            <person name="Kalanon M."/>
            <person name="Kuras R."/>
            <person name="Lefebvre P.A."/>
            <person name="Lemaire S.D."/>
            <person name="Lobanov A.V."/>
            <person name="Lohr M."/>
            <person name="Manuell A."/>
            <person name="Meier I."/>
            <person name="Mets L."/>
            <person name="Mittag M."/>
            <person name="Mittelmeier T."/>
            <person name="Moroney J.V."/>
            <person name="Moseley J."/>
            <person name="Napoli C."/>
            <person name="Nedelcu A.M."/>
            <person name="Niyogi K."/>
            <person name="Novoselov S.V."/>
            <person name="Paulsen I.T."/>
            <person name="Pazour G."/>
            <person name="Purton S."/>
            <person name="Ral J.P."/>
            <person name="Riano-Pachon D.M."/>
            <person name="Riekhof W."/>
            <person name="Rymarquis L."/>
            <person name="Schroda M."/>
            <person name="Stern D."/>
            <person name="Umen J."/>
            <person name="Willows R."/>
            <person name="Wilson N."/>
            <person name="Zimmer S.L."/>
            <person name="Allmer J."/>
            <person name="Balk J."/>
            <person name="Bisova K."/>
            <person name="Chen C.J."/>
            <person name="Elias M."/>
            <person name="Gendler K."/>
            <person name="Hauser C."/>
            <person name="Lamb M.R."/>
            <person name="Ledford H."/>
            <person name="Long J.C."/>
            <person name="Minagawa J."/>
            <person name="Page M.D."/>
            <person name="Pan J."/>
            <person name="Pootakham W."/>
            <person name="Roje S."/>
            <person name="Rose A."/>
            <person name="Stahlberg E."/>
            <person name="Terauchi A.M."/>
            <person name="Yang P."/>
            <person name="Ball S."/>
            <person name="Bowler C."/>
            <person name="Dieckmann C.L."/>
            <person name="Gladyshev V.N."/>
            <person name="Green P."/>
            <person name="Jorgensen R."/>
            <person name="Mayfield S."/>
            <person name="Mueller-Roeber B."/>
            <person name="Rajamani S."/>
            <person name="Sayre R.T."/>
            <person name="Brokstein P."/>
            <person name="Dubchak I."/>
            <person name="Goodstein D."/>
            <person name="Hornick L."/>
            <person name="Huang Y.W."/>
            <person name="Jhaveri J."/>
            <person name="Luo Y."/>
            <person name="Martinez D."/>
            <person name="Ngau W.C."/>
            <person name="Otillar B."/>
            <person name="Poliakov A."/>
            <person name="Porter A."/>
            <person name="Szajkowski L."/>
            <person name="Werner G."/>
            <person name="Zhou K."/>
            <person name="Grigoriev I.V."/>
            <person name="Rokhsar D.S."/>
            <person name="Grossman A.R."/>
        </authorList>
    </citation>
    <scope>NUCLEOTIDE SEQUENCE [LARGE SCALE GENOMIC DNA]</scope>
    <source>
        <strain evidence="11">CC-503</strain>
    </source>
</reference>
<dbReference type="Proteomes" id="UP000006906">
    <property type="component" value="Chromosome 6"/>
</dbReference>
<evidence type="ECO:0000256" key="3">
    <source>
        <dbReference type="ARBA" id="ARBA00022692"/>
    </source>
</evidence>
<name>A0A2K3DMR4_CHLRE</name>
<evidence type="ECO:0000313" key="10">
    <source>
        <dbReference type="EMBL" id="PNW81812.1"/>
    </source>
</evidence>
<comment type="similarity">
    <text evidence="7">Belongs to the MPDU1 (TC 2.A.43.3) family.</text>
</comment>
<dbReference type="InParanoid" id="A0A2K3DMR4"/>
<dbReference type="PANTHER" id="PTHR12226:SF2">
    <property type="entry name" value="MANNOSE-P-DOLICHOL UTILIZATION DEFECT 1 PROTEIN"/>
    <property type="match status" value="1"/>
</dbReference>
<protein>
    <recommendedName>
        <fullName evidence="12">Mannose-P-dolichol utilization defect 1 protein</fullName>
    </recommendedName>
</protein>
<dbReference type="GeneID" id="66053611"/>
<dbReference type="SMART" id="SM00679">
    <property type="entry name" value="CTNS"/>
    <property type="match status" value="2"/>
</dbReference>
<dbReference type="AlphaFoldDB" id="A0A2K3DMR4"/>
<dbReference type="RefSeq" id="XP_042923507.1">
    <property type="nucleotide sequence ID" value="XM_043062801.1"/>
</dbReference>
<feature type="transmembrane region" description="Helical" evidence="9">
    <location>
        <begin position="279"/>
        <end position="302"/>
    </location>
</feature>
<dbReference type="Gene3D" id="1.20.1280.290">
    <property type="match status" value="2"/>
</dbReference>
<keyword evidence="3 9" id="KW-0812">Transmembrane</keyword>
<sequence>MACMARRACAGASPRTVAPSPAGSSVGSGALWPACATRRTTPTTRAALATSPHQCSALGPPVPRTALPAAPLLPQRLTPAAPSFRRPAPQRSVASAAVAASAAAGSSCASCAQPAAAAAAAATAAATTSGGGLMDMFAVLLGYGCLVGSCFRSVPQIAIILKSGSAEGLSLTSNLVELLCFTVTVAYNMQQGYAFNTYGEVFACWIQDVIIVGLIFKHMHLSLPAIAASTAAFAAACAWLFSAMCPIHVLSALQVSTVAVMAIGARLPQIWLNVRRGDAGVLSVATCMLNVAGCVVRIFTTVVLTGDVIILGGCVTQLILNAILLYQAAMTHYKKQAAAAAAGGGDAGGAAAALAATDPPAGGAGAARGGLASGEGKSGLRDGEEGSGGAGRSPVPAPA</sequence>
<evidence type="ECO:0000256" key="7">
    <source>
        <dbReference type="ARBA" id="ARBA00038475"/>
    </source>
</evidence>
<evidence type="ECO:0000256" key="9">
    <source>
        <dbReference type="SAM" id="Phobius"/>
    </source>
</evidence>
<dbReference type="InterPro" id="IPR016817">
    <property type="entry name" value="MannP-dilichol_defect-1"/>
</dbReference>
<feature type="transmembrane region" description="Helical" evidence="9">
    <location>
        <begin position="308"/>
        <end position="326"/>
    </location>
</feature>
<dbReference type="PANTHER" id="PTHR12226">
    <property type="entry name" value="MANNOSE-P-DOLICHOL UTILIZATION DEFECT 1 LEC35 -RELATED"/>
    <property type="match status" value="1"/>
</dbReference>
<keyword evidence="5 9" id="KW-1133">Transmembrane helix</keyword>
<evidence type="ECO:0000313" key="11">
    <source>
        <dbReference type="Proteomes" id="UP000006906"/>
    </source>
</evidence>
<evidence type="ECO:0000256" key="4">
    <source>
        <dbReference type="ARBA" id="ARBA00022737"/>
    </source>
</evidence>
<evidence type="ECO:0000256" key="2">
    <source>
        <dbReference type="ARBA" id="ARBA00022448"/>
    </source>
</evidence>
<evidence type="ECO:0008006" key="12">
    <source>
        <dbReference type="Google" id="ProtNLM"/>
    </source>
</evidence>
<organism evidence="10 11">
    <name type="scientific">Chlamydomonas reinhardtii</name>
    <name type="common">Chlamydomonas smithii</name>
    <dbReference type="NCBI Taxonomy" id="3055"/>
    <lineage>
        <taxon>Eukaryota</taxon>
        <taxon>Viridiplantae</taxon>
        <taxon>Chlorophyta</taxon>
        <taxon>core chlorophytes</taxon>
        <taxon>Chlorophyceae</taxon>
        <taxon>CS clade</taxon>
        <taxon>Chlamydomonadales</taxon>
        <taxon>Chlamydomonadaceae</taxon>
        <taxon>Chlamydomonas</taxon>
    </lineage>
</organism>
<evidence type="ECO:0000256" key="5">
    <source>
        <dbReference type="ARBA" id="ARBA00022989"/>
    </source>
</evidence>
<feature type="compositionally biased region" description="Gly residues" evidence="8">
    <location>
        <begin position="362"/>
        <end position="377"/>
    </location>
</feature>
<evidence type="ECO:0000256" key="6">
    <source>
        <dbReference type="ARBA" id="ARBA00023136"/>
    </source>
</evidence>
<keyword evidence="6 9" id="KW-0472">Membrane</keyword>
<dbReference type="Pfam" id="PF04193">
    <property type="entry name" value="PQ-loop"/>
    <property type="match status" value="2"/>
</dbReference>
<keyword evidence="11" id="KW-1185">Reference proteome</keyword>